<evidence type="ECO:0000313" key="2">
    <source>
        <dbReference type="EMBL" id="CAJ1952921.1"/>
    </source>
</evidence>
<feature type="region of interest" description="Disordered" evidence="1">
    <location>
        <begin position="525"/>
        <end position="547"/>
    </location>
</feature>
<evidence type="ECO:0000313" key="3">
    <source>
        <dbReference type="Proteomes" id="UP001295423"/>
    </source>
</evidence>
<feature type="compositionally biased region" description="Basic residues" evidence="1">
    <location>
        <begin position="415"/>
        <end position="432"/>
    </location>
</feature>
<feature type="compositionally biased region" description="Polar residues" evidence="1">
    <location>
        <begin position="1"/>
        <end position="20"/>
    </location>
</feature>
<feature type="compositionally biased region" description="Basic and acidic residues" evidence="1">
    <location>
        <begin position="314"/>
        <end position="324"/>
    </location>
</feature>
<organism evidence="2 3">
    <name type="scientific">Cylindrotheca closterium</name>
    <dbReference type="NCBI Taxonomy" id="2856"/>
    <lineage>
        <taxon>Eukaryota</taxon>
        <taxon>Sar</taxon>
        <taxon>Stramenopiles</taxon>
        <taxon>Ochrophyta</taxon>
        <taxon>Bacillariophyta</taxon>
        <taxon>Bacillariophyceae</taxon>
        <taxon>Bacillariophycidae</taxon>
        <taxon>Bacillariales</taxon>
        <taxon>Bacillariaceae</taxon>
        <taxon>Cylindrotheca</taxon>
    </lineage>
</organism>
<dbReference type="AlphaFoldDB" id="A0AAD2FUU4"/>
<feature type="compositionally biased region" description="Polar residues" evidence="1">
    <location>
        <begin position="288"/>
        <end position="300"/>
    </location>
</feature>
<accession>A0AAD2FUU4</accession>
<evidence type="ECO:0000256" key="1">
    <source>
        <dbReference type="SAM" id="MobiDB-lite"/>
    </source>
</evidence>
<feature type="compositionally biased region" description="Polar residues" evidence="1">
    <location>
        <begin position="161"/>
        <end position="170"/>
    </location>
</feature>
<dbReference type="EMBL" id="CAKOGP040001814">
    <property type="protein sequence ID" value="CAJ1952921.1"/>
    <property type="molecule type" value="Genomic_DNA"/>
</dbReference>
<feature type="region of interest" description="Disordered" evidence="1">
    <location>
        <begin position="1"/>
        <end position="92"/>
    </location>
</feature>
<feature type="region of interest" description="Disordered" evidence="1">
    <location>
        <begin position="282"/>
        <end position="439"/>
    </location>
</feature>
<feature type="compositionally biased region" description="Basic residues" evidence="1">
    <location>
        <begin position="341"/>
        <end position="353"/>
    </location>
</feature>
<feature type="compositionally biased region" description="Low complexity" evidence="1">
    <location>
        <begin position="649"/>
        <end position="658"/>
    </location>
</feature>
<sequence>MAPLHNSNSSEMQAENSTSENDVEGIVEVDRKWQSPPSSKTSATRSPTMPRRSDASLDFGDGIIEMSPTKNSSGVSPIQSPSTKSHSLSPRSMLHRQKSNNRLNNLALEMSVTSFTAFVDQGISPPPSMPHRRVSTHEDDHGGPPNNISDGELGGGGGGNNLTTWQSNHTVGGRQDDMFMTLNDANGPTDGKKRPRRIRRGVQRAFSDSELSEASTINSQKESKKERKQSILKRRKERLARTFLGRGKAAKVPNAAPDGIYDEEEEDVVDTDKDLEGFIGIAIKKQSGHSTTTDNESHPLSSGDDVGSVVTKKTQNEIDVETRSRVSKSPIRFPGRDRSRSRGRARSSSRRGRASGSSVAAETTEKAKKKKKKKKSSSLSRRGKKASDNDSTSSSDDDYEKPPRSGSKARAPKSPGRRKKSASARRAKKGGRKPIAAPLQVPLNDDWSHSQRTMTDLVVNVPPTQEFVSPCTIGSGRRSVMDTITPSNRSRNSKVSAITMSTGMFSPFTAVSSEGFCDDFSNHTENTNSSLRGPKHIPNLEASERQSNTMFTKGNLSAVFEDSSRADGMAFSPSVPTGGMVFSSARTDGLGRSGRNDGFGISGRSDGLGYSARTEGASPYPSGSSSEMGGTPRSTLRMPAVPRRRPSSSDHSLTSSDTKGPLFDNSSHAEEEHDEVPFDRFAPMVKVRSSSDLMIQAPVDERPTIMLKKSASERNVFAAKLKSGAERVWRRGKKKPSQQISES</sequence>
<dbReference type="Proteomes" id="UP001295423">
    <property type="component" value="Unassembled WGS sequence"/>
</dbReference>
<proteinExistence type="predicted"/>
<feature type="region of interest" description="Disordered" evidence="1">
    <location>
        <begin position="119"/>
        <end position="268"/>
    </location>
</feature>
<comment type="caution">
    <text evidence="2">The sequence shown here is derived from an EMBL/GenBank/DDBJ whole genome shotgun (WGS) entry which is preliminary data.</text>
</comment>
<feature type="region of interest" description="Disordered" evidence="1">
    <location>
        <begin position="570"/>
        <end position="675"/>
    </location>
</feature>
<feature type="compositionally biased region" description="Basic residues" evidence="1">
    <location>
        <begin position="367"/>
        <end position="384"/>
    </location>
</feature>
<feature type="region of interest" description="Disordered" evidence="1">
    <location>
        <begin position="724"/>
        <end position="743"/>
    </location>
</feature>
<protein>
    <submittedName>
        <fullName evidence="2">Uncharacterized protein</fullName>
    </submittedName>
</protein>
<name>A0AAD2FUU4_9STRA</name>
<keyword evidence="3" id="KW-1185">Reference proteome</keyword>
<feature type="compositionally biased region" description="Polar residues" evidence="1">
    <location>
        <begin position="68"/>
        <end position="90"/>
    </location>
</feature>
<reference evidence="2" key="1">
    <citation type="submission" date="2023-08" db="EMBL/GenBank/DDBJ databases">
        <authorList>
            <person name="Audoor S."/>
            <person name="Bilcke G."/>
        </authorList>
    </citation>
    <scope>NUCLEOTIDE SEQUENCE</scope>
</reference>
<gene>
    <name evidence="2" type="ORF">CYCCA115_LOCUS13783</name>
</gene>
<feature type="compositionally biased region" description="Polar residues" evidence="1">
    <location>
        <begin position="621"/>
        <end position="634"/>
    </location>
</feature>
<feature type="compositionally biased region" description="Polar residues" evidence="1">
    <location>
        <begin position="35"/>
        <end position="47"/>
    </location>
</feature>
<feature type="compositionally biased region" description="Basic residues" evidence="1">
    <location>
        <begin position="193"/>
        <end position="202"/>
    </location>
</feature>